<dbReference type="OrthoDB" id="4139357at2759"/>
<evidence type="ECO:0000259" key="7">
    <source>
        <dbReference type="PROSITE" id="PS50850"/>
    </source>
</evidence>
<feature type="transmembrane region" description="Helical" evidence="6">
    <location>
        <begin position="328"/>
        <end position="348"/>
    </location>
</feature>
<comment type="caution">
    <text evidence="8">The sequence shown here is derived from an EMBL/GenBank/DDBJ whole genome shotgun (WGS) entry which is preliminary data.</text>
</comment>
<evidence type="ECO:0000256" key="3">
    <source>
        <dbReference type="ARBA" id="ARBA00022989"/>
    </source>
</evidence>
<dbReference type="GO" id="GO:0005886">
    <property type="term" value="C:plasma membrane"/>
    <property type="evidence" value="ECO:0007669"/>
    <property type="project" value="TreeGrafter"/>
</dbReference>
<evidence type="ECO:0000313" key="9">
    <source>
        <dbReference type="Proteomes" id="UP000799777"/>
    </source>
</evidence>
<sequence>MDISHTTVGGAASKAHIPEFELKERSLETGNSRGNNEEEHDRVLKPKKTLSFHLSFLALNLMVLMVSLDATALAVATPPIYASISEIFGRKGPLYSSILCFVLGSIIFAVAKDMLVLIVGRVFQGIGAGGLDVLGEIILVDMTTLKERPLYLGLFAIPMAGGVILGPIIGSLCTQFAGWRWLGWINLPISALNIALIFWFMRLTPIDGTLTSKIRRVNWFGMTLFGIGCTAFAAPLSWAGAMYPWKSWQTILPMIFGFAVLVVFTLYENGTLGKPPTEPLFPARVFKSITATMSLVCSFFHGAIMYSGIFYMPLIFQAVFLESPLESAVSILPLCCTSVGFGAIAGVFVQVARKYRWAIIVSWILTIVGCTLVVLGSQIPLGIGVGPFFSLLIIAIEASVANVNDSGIAAGIFVCFRLFGGLVGLAICSTVFSNVFEARISSVDPLPTPLDILSDASKAVAFVPQLRALDFHPQILGGVLDAYQAAVVAVFLMLAGLAALGLLASFAIKEITIEIDQPGRQQLHKGAGDPDKMKEEERVGRDARCLGPRPSLICR</sequence>
<feature type="domain" description="Major facilitator superfamily (MFS) profile" evidence="7">
    <location>
        <begin position="1"/>
        <end position="513"/>
    </location>
</feature>
<evidence type="ECO:0000313" key="8">
    <source>
        <dbReference type="EMBL" id="KAF2031875.1"/>
    </source>
</evidence>
<evidence type="ECO:0000256" key="2">
    <source>
        <dbReference type="ARBA" id="ARBA00022692"/>
    </source>
</evidence>
<keyword evidence="4 6" id="KW-0472">Membrane</keyword>
<feature type="transmembrane region" description="Helical" evidence="6">
    <location>
        <begin position="52"/>
        <end position="74"/>
    </location>
</feature>
<dbReference type="InterPro" id="IPR020846">
    <property type="entry name" value="MFS_dom"/>
</dbReference>
<keyword evidence="2 6" id="KW-0812">Transmembrane</keyword>
<evidence type="ECO:0000256" key="6">
    <source>
        <dbReference type="SAM" id="Phobius"/>
    </source>
</evidence>
<keyword evidence="3 6" id="KW-1133">Transmembrane helix</keyword>
<feature type="transmembrane region" description="Helical" evidence="6">
    <location>
        <begin position="408"/>
        <end position="432"/>
    </location>
</feature>
<feature type="transmembrane region" description="Helical" evidence="6">
    <location>
        <begin position="482"/>
        <end position="508"/>
    </location>
</feature>
<gene>
    <name evidence="8" type="ORF">EK21DRAFT_99403</name>
</gene>
<dbReference type="Proteomes" id="UP000799777">
    <property type="component" value="Unassembled WGS sequence"/>
</dbReference>
<accession>A0A9P4LP51</accession>
<dbReference type="AlphaFoldDB" id="A0A9P4LP51"/>
<feature type="transmembrane region" description="Helical" evidence="6">
    <location>
        <begin position="355"/>
        <end position="375"/>
    </location>
</feature>
<name>A0A9P4LP51_9PLEO</name>
<feature type="transmembrane region" description="Helical" evidence="6">
    <location>
        <begin position="94"/>
        <end position="111"/>
    </location>
</feature>
<dbReference type="Pfam" id="PF07690">
    <property type="entry name" value="MFS_1"/>
    <property type="match status" value="1"/>
</dbReference>
<feature type="transmembrane region" description="Helical" evidence="6">
    <location>
        <begin position="381"/>
        <end position="401"/>
    </location>
</feature>
<organism evidence="8 9">
    <name type="scientific">Setomelanomma holmii</name>
    <dbReference type="NCBI Taxonomy" id="210430"/>
    <lineage>
        <taxon>Eukaryota</taxon>
        <taxon>Fungi</taxon>
        <taxon>Dikarya</taxon>
        <taxon>Ascomycota</taxon>
        <taxon>Pezizomycotina</taxon>
        <taxon>Dothideomycetes</taxon>
        <taxon>Pleosporomycetidae</taxon>
        <taxon>Pleosporales</taxon>
        <taxon>Pleosporineae</taxon>
        <taxon>Phaeosphaeriaceae</taxon>
        <taxon>Setomelanomma</taxon>
    </lineage>
</organism>
<reference evidence="8" key="1">
    <citation type="journal article" date="2020" name="Stud. Mycol.">
        <title>101 Dothideomycetes genomes: a test case for predicting lifestyles and emergence of pathogens.</title>
        <authorList>
            <person name="Haridas S."/>
            <person name="Albert R."/>
            <person name="Binder M."/>
            <person name="Bloem J."/>
            <person name="Labutti K."/>
            <person name="Salamov A."/>
            <person name="Andreopoulos B."/>
            <person name="Baker S."/>
            <person name="Barry K."/>
            <person name="Bills G."/>
            <person name="Bluhm B."/>
            <person name="Cannon C."/>
            <person name="Castanera R."/>
            <person name="Culley D."/>
            <person name="Daum C."/>
            <person name="Ezra D."/>
            <person name="Gonzalez J."/>
            <person name="Henrissat B."/>
            <person name="Kuo A."/>
            <person name="Liang C."/>
            <person name="Lipzen A."/>
            <person name="Lutzoni F."/>
            <person name="Magnuson J."/>
            <person name="Mondo S."/>
            <person name="Nolan M."/>
            <person name="Ohm R."/>
            <person name="Pangilinan J."/>
            <person name="Park H.-J."/>
            <person name="Ramirez L."/>
            <person name="Alfaro M."/>
            <person name="Sun H."/>
            <person name="Tritt A."/>
            <person name="Yoshinaga Y."/>
            <person name="Zwiers L.-H."/>
            <person name="Turgeon B."/>
            <person name="Goodwin S."/>
            <person name="Spatafora J."/>
            <person name="Crous P."/>
            <person name="Grigoriev I."/>
        </authorList>
    </citation>
    <scope>NUCLEOTIDE SEQUENCE</scope>
    <source>
        <strain evidence="8">CBS 110217</strain>
    </source>
</reference>
<keyword evidence="9" id="KW-1185">Reference proteome</keyword>
<comment type="subcellular location">
    <subcellularLocation>
        <location evidence="1">Membrane</location>
        <topology evidence="1">Multi-pass membrane protein</topology>
    </subcellularLocation>
</comment>
<feature type="transmembrane region" description="Helical" evidence="6">
    <location>
        <begin position="181"/>
        <end position="201"/>
    </location>
</feature>
<feature type="compositionally biased region" description="Basic and acidic residues" evidence="5">
    <location>
        <begin position="526"/>
        <end position="541"/>
    </location>
</feature>
<evidence type="ECO:0000256" key="1">
    <source>
        <dbReference type="ARBA" id="ARBA00004141"/>
    </source>
</evidence>
<dbReference type="PANTHER" id="PTHR23501:SF156">
    <property type="entry name" value="TRANSPORTER, PUTATIVE-RELATED"/>
    <property type="match status" value="1"/>
</dbReference>
<dbReference type="InterPro" id="IPR011701">
    <property type="entry name" value="MFS"/>
</dbReference>
<dbReference type="GO" id="GO:0022857">
    <property type="term" value="F:transmembrane transporter activity"/>
    <property type="evidence" value="ECO:0007669"/>
    <property type="project" value="InterPro"/>
</dbReference>
<proteinExistence type="predicted"/>
<feature type="region of interest" description="Disordered" evidence="5">
    <location>
        <begin position="522"/>
        <end position="541"/>
    </location>
</feature>
<protein>
    <submittedName>
        <fullName evidence="8">MFS general substrate transporter</fullName>
    </submittedName>
</protein>
<dbReference type="Gene3D" id="1.20.1250.20">
    <property type="entry name" value="MFS general substrate transporter like domains"/>
    <property type="match status" value="1"/>
</dbReference>
<evidence type="ECO:0000256" key="4">
    <source>
        <dbReference type="ARBA" id="ARBA00023136"/>
    </source>
</evidence>
<feature type="transmembrane region" description="Helical" evidence="6">
    <location>
        <begin position="222"/>
        <end position="241"/>
    </location>
</feature>
<dbReference type="PROSITE" id="PS50850">
    <property type="entry name" value="MFS"/>
    <property type="match status" value="1"/>
</dbReference>
<dbReference type="InterPro" id="IPR036259">
    <property type="entry name" value="MFS_trans_sf"/>
</dbReference>
<evidence type="ECO:0000256" key="5">
    <source>
        <dbReference type="SAM" id="MobiDB-lite"/>
    </source>
</evidence>
<feature type="transmembrane region" description="Helical" evidence="6">
    <location>
        <begin position="288"/>
        <end position="316"/>
    </location>
</feature>
<feature type="transmembrane region" description="Helical" evidence="6">
    <location>
        <begin position="247"/>
        <end position="267"/>
    </location>
</feature>
<dbReference type="EMBL" id="ML978177">
    <property type="protein sequence ID" value="KAF2031875.1"/>
    <property type="molecule type" value="Genomic_DNA"/>
</dbReference>
<feature type="transmembrane region" description="Helical" evidence="6">
    <location>
        <begin position="150"/>
        <end position="169"/>
    </location>
</feature>
<dbReference type="Gene3D" id="1.20.1720.10">
    <property type="entry name" value="Multidrug resistance protein D"/>
    <property type="match status" value="1"/>
</dbReference>
<dbReference type="SUPFAM" id="SSF103473">
    <property type="entry name" value="MFS general substrate transporter"/>
    <property type="match status" value="1"/>
</dbReference>
<dbReference type="PANTHER" id="PTHR23501">
    <property type="entry name" value="MAJOR FACILITATOR SUPERFAMILY"/>
    <property type="match status" value="1"/>
</dbReference>